<evidence type="ECO:0000256" key="8">
    <source>
        <dbReference type="ARBA" id="ARBA00038436"/>
    </source>
</evidence>
<evidence type="ECO:0000256" key="6">
    <source>
        <dbReference type="ARBA" id="ARBA00022989"/>
    </source>
</evidence>
<keyword evidence="5 9" id="KW-0812">Transmembrane</keyword>
<feature type="transmembrane region" description="Helical" evidence="9">
    <location>
        <begin position="46"/>
        <end position="65"/>
    </location>
</feature>
<evidence type="ECO:0000256" key="9">
    <source>
        <dbReference type="SAM" id="Phobius"/>
    </source>
</evidence>
<evidence type="ECO:0000256" key="4">
    <source>
        <dbReference type="ARBA" id="ARBA00022519"/>
    </source>
</evidence>
<organism evidence="11 12">
    <name type="scientific">Anaerotignum lactatifermentans</name>
    <dbReference type="NCBI Taxonomy" id="160404"/>
    <lineage>
        <taxon>Bacteria</taxon>
        <taxon>Bacillati</taxon>
        <taxon>Bacillota</taxon>
        <taxon>Clostridia</taxon>
        <taxon>Lachnospirales</taxon>
        <taxon>Anaerotignaceae</taxon>
        <taxon>Anaerotignum</taxon>
    </lineage>
</organism>
<dbReference type="PANTHER" id="PTHR35011">
    <property type="entry name" value="2,3-DIKETO-L-GULONATE TRAP TRANSPORTER SMALL PERMEASE PROTEIN YIAM"/>
    <property type="match status" value="1"/>
</dbReference>
<dbReference type="InterPro" id="IPR055348">
    <property type="entry name" value="DctQ"/>
</dbReference>
<protein>
    <submittedName>
        <fullName evidence="11">TRAP transporter small permease</fullName>
    </submittedName>
</protein>
<evidence type="ECO:0000259" key="10">
    <source>
        <dbReference type="Pfam" id="PF04290"/>
    </source>
</evidence>
<name>A0ABS2G8Q3_9FIRM</name>
<dbReference type="Pfam" id="PF04290">
    <property type="entry name" value="DctQ"/>
    <property type="match status" value="1"/>
</dbReference>
<evidence type="ECO:0000256" key="2">
    <source>
        <dbReference type="ARBA" id="ARBA00022448"/>
    </source>
</evidence>
<evidence type="ECO:0000256" key="7">
    <source>
        <dbReference type="ARBA" id="ARBA00023136"/>
    </source>
</evidence>
<feature type="transmembrane region" description="Helical" evidence="9">
    <location>
        <begin position="125"/>
        <end position="143"/>
    </location>
</feature>
<comment type="subcellular location">
    <subcellularLocation>
        <location evidence="1">Cell inner membrane</location>
        <topology evidence="1">Multi-pass membrane protein</topology>
    </subcellularLocation>
</comment>
<comment type="similarity">
    <text evidence="8">Belongs to the TRAP transporter small permease family.</text>
</comment>
<reference evidence="11 12" key="1">
    <citation type="journal article" date="2021" name="Sci. Rep.">
        <title>The distribution of antibiotic resistance genes in chicken gut microbiota commensals.</title>
        <authorList>
            <person name="Juricova H."/>
            <person name="Matiasovicova J."/>
            <person name="Kubasova T."/>
            <person name="Cejkova D."/>
            <person name="Rychlik I."/>
        </authorList>
    </citation>
    <scope>NUCLEOTIDE SEQUENCE [LARGE SCALE GENOMIC DNA]</scope>
    <source>
        <strain evidence="11 12">An431b</strain>
    </source>
</reference>
<keyword evidence="7 9" id="KW-0472">Membrane</keyword>
<accession>A0ABS2G8Q3</accession>
<keyword evidence="3" id="KW-1003">Cell membrane</keyword>
<evidence type="ECO:0000313" key="11">
    <source>
        <dbReference type="EMBL" id="MBM6877552.1"/>
    </source>
</evidence>
<evidence type="ECO:0000256" key="5">
    <source>
        <dbReference type="ARBA" id="ARBA00022692"/>
    </source>
</evidence>
<feature type="transmembrane region" description="Helical" evidence="9">
    <location>
        <begin position="86"/>
        <end position="105"/>
    </location>
</feature>
<dbReference type="RefSeq" id="WP_205133424.1">
    <property type="nucleotide sequence ID" value="NZ_JACSNT010000006.1"/>
</dbReference>
<dbReference type="EMBL" id="JACSNV010000005">
    <property type="protein sequence ID" value="MBM6877552.1"/>
    <property type="molecule type" value="Genomic_DNA"/>
</dbReference>
<dbReference type="InterPro" id="IPR007387">
    <property type="entry name" value="TRAP_DctQ"/>
</dbReference>
<keyword evidence="4" id="KW-0997">Cell inner membrane</keyword>
<dbReference type="PANTHER" id="PTHR35011:SF2">
    <property type="entry name" value="2,3-DIKETO-L-GULONATE TRAP TRANSPORTER SMALL PERMEASE PROTEIN YIAM"/>
    <property type="match status" value="1"/>
</dbReference>
<keyword evidence="2" id="KW-0813">Transport</keyword>
<feature type="domain" description="Tripartite ATP-independent periplasmic transporters DctQ component" evidence="10">
    <location>
        <begin position="20"/>
        <end position="151"/>
    </location>
</feature>
<comment type="caution">
    <text evidence="11">The sequence shown here is derived from an EMBL/GenBank/DDBJ whole genome shotgun (WGS) entry which is preliminary data.</text>
</comment>
<evidence type="ECO:0000256" key="1">
    <source>
        <dbReference type="ARBA" id="ARBA00004429"/>
    </source>
</evidence>
<evidence type="ECO:0000256" key="3">
    <source>
        <dbReference type="ARBA" id="ARBA00022475"/>
    </source>
</evidence>
<keyword evidence="12" id="KW-1185">Reference proteome</keyword>
<sequence length="163" mass="17995">MKKFLRNIEEILSAVCLSVMVIIAFVNVIGRYVLGASLSFTDEATTYLFVLLSLLGAAIAAKRGAHLSLTIILDVVNPGVEKVLKSIGLILAVVFSGSIFYYGIFMTMRQFARGQITAGMQWPEWIFGSFVPIGAFFLTIRFLQALLREIKAPAGREEKEEVV</sequence>
<proteinExistence type="inferred from homology"/>
<evidence type="ECO:0000313" key="12">
    <source>
        <dbReference type="Proteomes" id="UP000729290"/>
    </source>
</evidence>
<dbReference type="Proteomes" id="UP000729290">
    <property type="component" value="Unassembled WGS sequence"/>
</dbReference>
<keyword evidence="6 9" id="KW-1133">Transmembrane helix</keyword>
<feature type="transmembrane region" description="Helical" evidence="9">
    <location>
        <begin position="12"/>
        <end position="34"/>
    </location>
</feature>
<gene>
    <name evidence="11" type="ORF">H9X83_05200</name>
</gene>